<dbReference type="SMART" id="SM00119">
    <property type="entry name" value="HECTc"/>
    <property type="match status" value="1"/>
</dbReference>
<feature type="domain" description="HECT" evidence="14">
    <location>
        <begin position="255"/>
        <end position="588"/>
    </location>
</feature>
<dbReference type="Pfam" id="PF00017">
    <property type="entry name" value="SH2"/>
    <property type="match status" value="1"/>
</dbReference>
<dbReference type="Gene3D" id="2.30.30.30">
    <property type="match status" value="1"/>
</dbReference>
<dbReference type="EMBL" id="JAPWTK010000096">
    <property type="protein sequence ID" value="KAJ8950700.1"/>
    <property type="molecule type" value="Genomic_DNA"/>
</dbReference>
<evidence type="ECO:0000256" key="2">
    <source>
        <dbReference type="ARBA" id="ARBA00004496"/>
    </source>
</evidence>
<dbReference type="Gene3D" id="3.30.505.10">
    <property type="entry name" value="SH2 domain"/>
    <property type="match status" value="1"/>
</dbReference>
<proteinExistence type="predicted"/>
<feature type="active site" description="Glycyl thioester intermediate" evidence="10">
    <location>
        <position position="555"/>
    </location>
</feature>
<evidence type="ECO:0000259" key="13">
    <source>
        <dbReference type="PROSITE" id="PS50001"/>
    </source>
</evidence>
<evidence type="ECO:0000256" key="3">
    <source>
        <dbReference type="ARBA" id="ARBA00004906"/>
    </source>
</evidence>
<evidence type="ECO:0000259" key="14">
    <source>
        <dbReference type="PROSITE" id="PS50237"/>
    </source>
</evidence>
<dbReference type="Proteomes" id="UP001162162">
    <property type="component" value="Unassembled WGS sequence"/>
</dbReference>
<dbReference type="InterPro" id="IPR021097">
    <property type="entry name" value="CPH_domain"/>
</dbReference>
<dbReference type="CDD" id="cd00078">
    <property type="entry name" value="HECTc"/>
    <property type="match status" value="1"/>
</dbReference>
<comment type="subcellular location">
    <subcellularLocation>
        <location evidence="2">Cytoplasm</location>
    </subcellularLocation>
</comment>
<accession>A0AAV8YIF4</accession>
<evidence type="ECO:0000256" key="4">
    <source>
        <dbReference type="ARBA" id="ARBA00012485"/>
    </source>
</evidence>
<keyword evidence="11" id="KW-0727">SH2 domain</keyword>
<gene>
    <name evidence="15" type="ORF">NQ318_012780</name>
</gene>
<organism evidence="15 16">
    <name type="scientific">Aromia moschata</name>
    <dbReference type="NCBI Taxonomy" id="1265417"/>
    <lineage>
        <taxon>Eukaryota</taxon>
        <taxon>Metazoa</taxon>
        <taxon>Ecdysozoa</taxon>
        <taxon>Arthropoda</taxon>
        <taxon>Hexapoda</taxon>
        <taxon>Insecta</taxon>
        <taxon>Pterygota</taxon>
        <taxon>Neoptera</taxon>
        <taxon>Endopterygota</taxon>
        <taxon>Coleoptera</taxon>
        <taxon>Polyphaga</taxon>
        <taxon>Cucujiformia</taxon>
        <taxon>Chrysomeloidea</taxon>
        <taxon>Cerambycidae</taxon>
        <taxon>Cerambycinae</taxon>
        <taxon>Callichromatini</taxon>
        <taxon>Aromia</taxon>
    </lineage>
</organism>
<dbReference type="InterPro" id="IPR000980">
    <property type="entry name" value="SH2"/>
</dbReference>
<dbReference type="PANTHER" id="PTHR46654:SF1">
    <property type="entry name" value="E3 UBIQUITIN-PROTEIN LIGASE HECTD3"/>
    <property type="match status" value="1"/>
</dbReference>
<evidence type="ECO:0000256" key="7">
    <source>
        <dbReference type="ARBA" id="ARBA00022679"/>
    </source>
</evidence>
<dbReference type="FunFam" id="3.30.2160.10:FF:000010">
    <property type="entry name" value="E3 ubiquitin-protein ligase HERC2 isoform X2"/>
    <property type="match status" value="1"/>
</dbReference>
<evidence type="ECO:0000256" key="9">
    <source>
        <dbReference type="ARBA" id="ARBA00022786"/>
    </source>
</evidence>
<dbReference type="Pfam" id="PF11515">
    <property type="entry name" value="Cul7"/>
    <property type="match status" value="1"/>
</dbReference>
<evidence type="ECO:0000256" key="11">
    <source>
        <dbReference type="PROSITE-ProRule" id="PRU00191"/>
    </source>
</evidence>
<name>A0AAV8YIF4_9CUCU</name>
<dbReference type="Gene3D" id="3.90.1750.10">
    <property type="entry name" value="Hect, E3 ligase catalytic domains"/>
    <property type="match status" value="1"/>
</dbReference>
<comment type="catalytic activity">
    <reaction evidence="1">
        <text>S-ubiquitinyl-[E2 ubiquitin-conjugating enzyme]-L-cysteine + [acceptor protein]-L-lysine = [E2 ubiquitin-conjugating enzyme]-L-cysteine + N(6)-ubiquitinyl-[acceptor protein]-L-lysine.</text>
        <dbReference type="EC" id="2.3.2.26"/>
    </reaction>
</comment>
<dbReference type="PANTHER" id="PTHR46654">
    <property type="entry name" value="E3 UBIQUITIN-PROTEIN LIGASE HECTD3"/>
    <property type="match status" value="1"/>
</dbReference>
<evidence type="ECO:0000256" key="10">
    <source>
        <dbReference type="PROSITE-ProRule" id="PRU00104"/>
    </source>
</evidence>
<dbReference type="SUPFAM" id="SSF63748">
    <property type="entry name" value="Tudor/PWWP/MBT"/>
    <property type="match status" value="1"/>
</dbReference>
<dbReference type="InterPro" id="IPR000569">
    <property type="entry name" value="HECT_dom"/>
</dbReference>
<keyword evidence="6" id="KW-0597">Phosphoprotein</keyword>
<keyword evidence="8" id="KW-0677">Repeat</keyword>
<dbReference type="GO" id="GO:0009966">
    <property type="term" value="P:regulation of signal transduction"/>
    <property type="evidence" value="ECO:0007669"/>
    <property type="project" value="UniProtKB-ARBA"/>
</dbReference>
<feature type="domain" description="SH2" evidence="13">
    <location>
        <begin position="646"/>
        <end position="709"/>
    </location>
</feature>
<comment type="caution">
    <text evidence="15">The sequence shown here is derived from an EMBL/GenBank/DDBJ whole genome shotgun (WGS) entry which is preliminary data.</text>
</comment>
<dbReference type="Pfam" id="PF00632">
    <property type="entry name" value="HECT"/>
    <property type="match status" value="1"/>
</dbReference>
<evidence type="ECO:0000256" key="8">
    <source>
        <dbReference type="ARBA" id="ARBA00022737"/>
    </source>
</evidence>
<dbReference type="AlphaFoldDB" id="A0AAV8YIF4"/>
<dbReference type="PROSITE" id="PS50237">
    <property type="entry name" value="HECT"/>
    <property type="match status" value="1"/>
</dbReference>
<comment type="pathway">
    <text evidence="3">Protein modification; protein ubiquitination.</text>
</comment>
<keyword evidence="9 10" id="KW-0833">Ubl conjugation pathway</keyword>
<dbReference type="Gene3D" id="3.30.2410.10">
    <property type="entry name" value="Hect, E3 ligase catalytic domain"/>
    <property type="match status" value="1"/>
</dbReference>
<dbReference type="InterPro" id="IPR035983">
    <property type="entry name" value="Hect_E3_ubiquitin_ligase"/>
</dbReference>
<reference evidence="15" key="1">
    <citation type="journal article" date="2023" name="Insect Mol. Biol.">
        <title>Genome sequencing provides insights into the evolution of gene families encoding plant cell wall-degrading enzymes in longhorned beetles.</title>
        <authorList>
            <person name="Shin N.R."/>
            <person name="Okamura Y."/>
            <person name="Kirsch R."/>
            <person name="Pauchet Y."/>
        </authorList>
    </citation>
    <scope>NUCLEOTIDE SEQUENCE</scope>
    <source>
        <strain evidence="15">AMC_N1</strain>
    </source>
</reference>
<evidence type="ECO:0000256" key="5">
    <source>
        <dbReference type="ARBA" id="ARBA00022490"/>
    </source>
</evidence>
<dbReference type="InterPro" id="IPR036860">
    <property type="entry name" value="SH2_dom_sf"/>
</dbReference>
<dbReference type="SUPFAM" id="SSF56204">
    <property type="entry name" value="Hect, E3 ligase catalytic domain"/>
    <property type="match status" value="1"/>
</dbReference>
<dbReference type="GO" id="GO:0061630">
    <property type="term" value="F:ubiquitin protein ligase activity"/>
    <property type="evidence" value="ECO:0007669"/>
    <property type="project" value="UniProtKB-EC"/>
</dbReference>
<keyword evidence="5" id="KW-0963">Cytoplasm</keyword>
<evidence type="ECO:0000256" key="1">
    <source>
        <dbReference type="ARBA" id="ARBA00000885"/>
    </source>
</evidence>
<dbReference type="SUPFAM" id="SSF55550">
    <property type="entry name" value="SH2 domain"/>
    <property type="match status" value="1"/>
</dbReference>
<dbReference type="GO" id="GO:0005737">
    <property type="term" value="C:cytoplasm"/>
    <property type="evidence" value="ECO:0007669"/>
    <property type="project" value="UniProtKB-SubCell"/>
</dbReference>
<evidence type="ECO:0000313" key="15">
    <source>
        <dbReference type="EMBL" id="KAJ8950700.1"/>
    </source>
</evidence>
<dbReference type="Gene3D" id="3.30.2160.10">
    <property type="entry name" value="Hect, E3 ligase catalytic domain"/>
    <property type="match status" value="1"/>
</dbReference>
<keyword evidence="16" id="KW-1185">Reference proteome</keyword>
<dbReference type="InterPro" id="IPR042469">
    <property type="entry name" value="HECTD3"/>
</dbReference>
<evidence type="ECO:0000256" key="12">
    <source>
        <dbReference type="SAM" id="MobiDB-lite"/>
    </source>
</evidence>
<evidence type="ECO:0000256" key="6">
    <source>
        <dbReference type="ARBA" id="ARBA00022553"/>
    </source>
</evidence>
<keyword evidence="7" id="KW-0808">Transferase</keyword>
<sequence>MTLIFKMGDDNTKPQVYCRRSQFLSNDEYAMYVRDNVEVGMLVRYYRHDTVDNDGELVSEFSRVVRNVAVSSKYAVKFEIPGQVWQSCGSQGKANAKKITNVACGSAHTLAWSTSSASSACARLPAVAPLEYDLLQDVPPRVLHRRLVLLHHFAELVCPCIAMFPITGRDSLHELRSILIYAIKEATFRKVVQATMVRDKHHGPVIELNRIQVKRSRSRGGLAGVDGMKSVFGQMVAKLPLLTSETLALPHRVWKVEFVGESVDDCGGGYSESIAEMCDELQNGSLPLLIPTPNGRDEAGANRDCFVLNPQAKTCLHLNMFRFLGVLMGIAIRTGSPLSLNLAEPVWKQLAGIDLTPADLTEIDRDYVPGLLCIRDMAADEPLFQNLEMPFSTPSSCGTDMPLSTRYKRITYENRLEYVRLALNFRWVSEVLHEFDEQVKAVRDGMSKVVPVPLLSLFSGYELETMVCGSPDIPLALLKSVATYKGIDSSAPLIQWFWEVMEEFTNQERSLFLRFVWGRTRLPRTIADFRGRDFVVQILDKYTPPDHFLPESYTCFFLLKMPRYSCKVSTKIRCLLRLTRYSRAATTATTRRRRGAVKPEQDEPDLGDSAHYAPRDALVPREVGQVPSGGEAVAVQQAGGVSGEGESDRKPGSYVLSYLGKTGMNHFRITAVCGDFYIGGRQFVSLNDLVGYYKECSDLLKRERLVHPVAPPEPVNDKK</sequence>
<dbReference type="InterPro" id="IPR014722">
    <property type="entry name" value="Rib_uL2_dom2"/>
</dbReference>
<evidence type="ECO:0000313" key="16">
    <source>
        <dbReference type="Proteomes" id="UP001162162"/>
    </source>
</evidence>
<feature type="non-terminal residue" evidence="15">
    <location>
        <position position="719"/>
    </location>
</feature>
<dbReference type="FunFam" id="3.30.2410.10:FF:000006">
    <property type="entry name" value="probable E3 ubiquitin-protein ligase HERC1 isoform X2"/>
    <property type="match status" value="1"/>
</dbReference>
<dbReference type="EC" id="2.3.2.26" evidence="4"/>
<feature type="region of interest" description="Disordered" evidence="12">
    <location>
        <begin position="587"/>
        <end position="611"/>
    </location>
</feature>
<dbReference type="PROSITE" id="PS50001">
    <property type="entry name" value="SH2"/>
    <property type="match status" value="1"/>
</dbReference>
<protein>
    <recommendedName>
        <fullName evidence="4">HECT-type E3 ubiquitin transferase</fullName>
        <ecNumber evidence="4">2.3.2.26</ecNumber>
    </recommendedName>
</protein>